<name>A0A511STD4_MYXFU</name>
<feature type="region of interest" description="Disordered" evidence="1">
    <location>
        <begin position="48"/>
        <end position="94"/>
    </location>
</feature>
<evidence type="ECO:0000313" key="2">
    <source>
        <dbReference type="EMBL" id="GEN05180.1"/>
    </source>
</evidence>
<proteinExistence type="predicted"/>
<organism evidence="2 3">
    <name type="scientific">Myxococcus fulvus</name>
    <dbReference type="NCBI Taxonomy" id="33"/>
    <lineage>
        <taxon>Bacteria</taxon>
        <taxon>Pseudomonadati</taxon>
        <taxon>Myxococcota</taxon>
        <taxon>Myxococcia</taxon>
        <taxon>Myxococcales</taxon>
        <taxon>Cystobacterineae</taxon>
        <taxon>Myxococcaceae</taxon>
        <taxon>Myxococcus</taxon>
    </lineage>
</organism>
<gene>
    <name evidence="2" type="ORF">MFU01_02170</name>
</gene>
<reference evidence="2 3" key="1">
    <citation type="submission" date="2019-07" db="EMBL/GenBank/DDBJ databases">
        <title>Whole genome shotgun sequence of Myxococcus fulvus NBRC 100333.</title>
        <authorList>
            <person name="Hosoyama A."/>
            <person name="Uohara A."/>
            <person name="Ohji S."/>
            <person name="Ichikawa N."/>
        </authorList>
    </citation>
    <scope>NUCLEOTIDE SEQUENCE [LARGE SCALE GENOMIC DNA]</scope>
    <source>
        <strain evidence="2 3">NBRC 100333</strain>
    </source>
</reference>
<protein>
    <submittedName>
        <fullName evidence="2">Uncharacterized protein</fullName>
    </submittedName>
</protein>
<sequence>MGTSLRGSARARKVARTMDPSGFSDMLPTEPTPVEASLLGGLVQVELERVDEDASGEDDGEQDDGGGDEEGGGHGGLRRLRSMHAQSDVPLFLL</sequence>
<dbReference type="Proteomes" id="UP000321514">
    <property type="component" value="Unassembled WGS sequence"/>
</dbReference>
<accession>A0A511STD4</accession>
<evidence type="ECO:0000256" key="1">
    <source>
        <dbReference type="SAM" id="MobiDB-lite"/>
    </source>
</evidence>
<feature type="region of interest" description="Disordered" evidence="1">
    <location>
        <begin position="1"/>
        <end position="33"/>
    </location>
</feature>
<feature type="compositionally biased region" description="Acidic residues" evidence="1">
    <location>
        <begin position="49"/>
        <end position="70"/>
    </location>
</feature>
<evidence type="ECO:0000313" key="3">
    <source>
        <dbReference type="Proteomes" id="UP000321514"/>
    </source>
</evidence>
<dbReference type="AlphaFoldDB" id="A0A511STD4"/>
<dbReference type="EMBL" id="BJXR01000006">
    <property type="protein sequence ID" value="GEN05180.1"/>
    <property type="molecule type" value="Genomic_DNA"/>
</dbReference>
<comment type="caution">
    <text evidence="2">The sequence shown here is derived from an EMBL/GenBank/DDBJ whole genome shotgun (WGS) entry which is preliminary data.</text>
</comment>